<keyword evidence="5" id="KW-0131">Cell cycle</keyword>
<organism evidence="8 9">
    <name type="scientific">Colletotrichum siamense</name>
    <name type="common">Anthracnose fungus</name>
    <dbReference type="NCBI Taxonomy" id="690259"/>
    <lineage>
        <taxon>Eukaryota</taxon>
        <taxon>Fungi</taxon>
        <taxon>Dikarya</taxon>
        <taxon>Ascomycota</taxon>
        <taxon>Pezizomycotina</taxon>
        <taxon>Sordariomycetes</taxon>
        <taxon>Hypocreomycetidae</taxon>
        <taxon>Glomerellales</taxon>
        <taxon>Glomerellaceae</taxon>
        <taxon>Colletotrichum</taxon>
        <taxon>Colletotrichum gloeosporioides species complex</taxon>
    </lineage>
</organism>
<feature type="compositionally biased region" description="Basic and acidic residues" evidence="6">
    <location>
        <begin position="105"/>
        <end position="119"/>
    </location>
</feature>
<dbReference type="OrthoDB" id="2351920at2759"/>
<feature type="region of interest" description="Disordered" evidence="6">
    <location>
        <begin position="99"/>
        <end position="119"/>
    </location>
</feature>
<evidence type="ECO:0000256" key="4">
    <source>
        <dbReference type="ARBA" id="ARBA00022786"/>
    </source>
</evidence>
<keyword evidence="9" id="KW-1185">Reference proteome</keyword>
<feature type="region of interest" description="Disordered" evidence="6">
    <location>
        <begin position="419"/>
        <end position="440"/>
    </location>
</feature>
<keyword evidence="7" id="KW-0732">Signal</keyword>
<keyword evidence="2" id="KW-0132">Cell division</keyword>
<dbReference type="InterPro" id="IPR008401">
    <property type="entry name" value="Apc13"/>
</dbReference>
<dbReference type="GO" id="GO:0051301">
    <property type="term" value="P:cell division"/>
    <property type="evidence" value="ECO:0007669"/>
    <property type="project" value="UniProtKB-KW"/>
</dbReference>
<evidence type="ECO:0000256" key="3">
    <source>
        <dbReference type="ARBA" id="ARBA00022776"/>
    </source>
</evidence>
<sequence length="537" mass="59802">MVKLALWMPLLSLAAFAVTSPVQSSLDGRDLRSPDSDEESLSEKKEGVKSLISKGFAIISVAAPQVIDSFDQEVTDFVYTILDDWNVAVIDNSNHANETTDSGIEDLKSPDSSTDRSPDKKAIIKSTASYYIGVVHNEINWEIDQISERPFNFFYGLLSAMDFSRLVDFPQGLPLFINGIKEYVFKFFEIEETPTERDSTQAPAFDTFNSTTELIKQMIASNFGIDLTQAFHEAIPEGVMEKSSADSNDNNDPREVEITATEAHSSSLVEECAPGHKLHDSCASEGRRCLGWDTRRRCVKWSCHCVKQKRGLVESNSGIDMSSSTRASEDMITDGAVDSQLHVAKPCSPGWKRLQRHPCSGSAEGWVHMELRSGVNISTNFNLTNSYSSRANTRMLRKSAKNNLDHTIKLQWFVGLPPSPPDTLDERLTRPPPPNQNKDASHTYVHMHRARDADLFEDFCKDRLPDDEVYVPPQHQPINPEDEDDVVPDQHAAFGITKATQRQKEAAWKDLGLSGLMNRGPPIVKGKSVAGGSRMPR</sequence>
<evidence type="ECO:0000256" key="6">
    <source>
        <dbReference type="SAM" id="MobiDB-lite"/>
    </source>
</evidence>
<evidence type="ECO:0000256" key="1">
    <source>
        <dbReference type="ARBA" id="ARBA00006940"/>
    </source>
</evidence>
<reference evidence="8" key="1">
    <citation type="submission" date="2019-06" db="EMBL/GenBank/DDBJ databases">
        <authorList>
            <person name="Gan P."/>
            <person name="Shirasu K."/>
        </authorList>
    </citation>
    <scope>NUCLEOTIDE SEQUENCE [LARGE SCALE GENOMIC DNA]</scope>
    <source>
        <strain evidence="8">CAD2</strain>
    </source>
</reference>
<dbReference type="Pfam" id="PF05839">
    <property type="entry name" value="Apc13p"/>
    <property type="match status" value="1"/>
</dbReference>
<evidence type="ECO:0000256" key="7">
    <source>
        <dbReference type="SAM" id="SignalP"/>
    </source>
</evidence>
<proteinExistence type="inferred from homology"/>
<dbReference type="PANTHER" id="PTHR28526">
    <property type="entry name" value="ANAPHASE-PROMOTING COMPLEX SUBUNIT 13"/>
    <property type="match status" value="1"/>
</dbReference>
<comment type="caution">
    <text evidence="8">The sequence shown here is derived from an EMBL/GenBank/DDBJ whole genome shotgun (WGS) entry which is preliminary data.</text>
</comment>
<comment type="similarity">
    <text evidence="1">Belongs to the APC13 family.</text>
</comment>
<feature type="region of interest" description="Disordered" evidence="6">
    <location>
        <begin position="24"/>
        <end position="44"/>
    </location>
</feature>
<gene>
    <name evidence="8" type="primary">apc13</name>
    <name evidence="8" type="ORF">CGCSCA2_v014187</name>
</gene>
<evidence type="ECO:0000256" key="5">
    <source>
        <dbReference type="ARBA" id="ARBA00023306"/>
    </source>
</evidence>
<dbReference type="GO" id="GO:0005680">
    <property type="term" value="C:anaphase-promoting complex"/>
    <property type="evidence" value="ECO:0007669"/>
    <property type="project" value="InterPro"/>
</dbReference>
<dbReference type="Proteomes" id="UP000711996">
    <property type="component" value="Unassembled WGS sequence"/>
</dbReference>
<evidence type="ECO:0000256" key="2">
    <source>
        <dbReference type="ARBA" id="ARBA00022618"/>
    </source>
</evidence>
<name>A0A9P5BMA2_COLSI</name>
<accession>A0A9P5BMA2</accession>
<evidence type="ECO:0000313" key="8">
    <source>
        <dbReference type="EMBL" id="KAF4843774.1"/>
    </source>
</evidence>
<protein>
    <submittedName>
        <fullName evidence="8">Anaphase-promoting complex subunit 13</fullName>
    </submittedName>
</protein>
<feature type="signal peptide" evidence="7">
    <location>
        <begin position="1"/>
        <end position="24"/>
    </location>
</feature>
<keyword evidence="4" id="KW-0833">Ubl conjugation pathway</keyword>
<evidence type="ECO:0000313" key="9">
    <source>
        <dbReference type="Proteomes" id="UP000711996"/>
    </source>
</evidence>
<feature type="region of interest" description="Disordered" evidence="6">
    <location>
        <begin position="513"/>
        <end position="537"/>
    </location>
</feature>
<dbReference type="PANTHER" id="PTHR28526:SF1">
    <property type="entry name" value="ANAPHASE-PROMOTING COMPLEX SUBUNIT 13"/>
    <property type="match status" value="1"/>
</dbReference>
<dbReference type="AlphaFoldDB" id="A0A9P5BMA2"/>
<keyword evidence="3" id="KW-0498">Mitosis</keyword>
<feature type="compositionally biased region" description="Basic and acidic residues" evidence="6">
    <location>
        <begin position="27"/>
        <end position="44"/>
    </location>
</feature>
<dbReference type="EMBL" id="QPMT01000081">
    <property type="protein sequence ID" value="KAF4843774.1"/>
    <property type="molecule type" value="Genomic_DNA"/>
</dbReference>
<feature type="chain" id="PRO_5040403905" evidence="7">
    <location>
        <begin position="25"/>
        <end position="537"/>
    </location>
</feature>